<comment type="caution">
    <text evidence="1">The sequence shown here is derived from an EMBL/GenBank/DDBJ whole genome shotgun (WGS) entry which is preliminary data.</text>
</comment>
<dbReference type="Proteomes" id="UP001140453">
    <property type="component" value="Unassembled WGS sequence"/>
</dbReference>
<sequence length="178" mass="20687">MSASNSKTTVECRKKGAIIITGYVCIGKTYFCKNINTEQQHKFGRIVDLDSSNYSRDQFPENYLQDIRRTADKYAEEGCIILVSTFPGVGPTLKQDGYYVAQVYPQNNPGTKSEWLRRLELREKDGKESRLYQLVNHHWDEWSDEMETRDISKSIRVSSNEYLSNVIDEIYQDFENST</sequence>
<reference evidence="1" key="1">
    <citation type="submission" date="2022-10" db="EMBL/GenBank/DDBJ databases">
        <title>Tapping the CABI collections for fungal endophytes: first genome assemblies for Collariella, Neodidymelliopsis, Ascochyta clinopodiicola, Didymella pomorum, Didymosphaeria variabile, Neocosmospora piperis and Neocucurbitaria cava.</title>
        <authorList>
            <person name="Hill R."/>
        </authorList>
    </citation>
    <scope>NUCLEOTIDE SEQUENCE</scope>
    <source>
        <strain evidence="1">IMI 355082</strain>
    </source>
</reference>
<evidence type="ECO:0000313" key="2">
    <source>
        <dbReference type="Proteomes" id="UP001140453"/>
    </source>
</evidence>
<protein>
    <submittedName>
        <fullName evidence="1">Uncharacterized protein</fullName>
    </submittedName>
</protein>
<proteinExistence type="predicted"/>
<gene>
    <name evidence="1" type="ORF">N0V93_008264</name>
</gene>
<evidence type="ECO:0000313" key="1">
    <source>
        <dbReference type="EMBL" id="KAJ4387667.1"/>
    </source>
</evidence>
<dbReference type="OrthoDB" id="5195023at2759"/>
<dbReference type="AlphaFoldDB" id="A0A9W8YLN7"/>
<keyword evidence="2" id="KW-1185">Reference proteome</keyword>
<name>A0A9W8YLN7_9PEZI</name>
<accession>A0A9W8YLN7</accession>
<dbReference type="EMBL" id="JAPEVB010000005">
    <property type="protein sequence ID" value="KAJ4387667.1"/>
    <property type="molecule type" value="Genomic_DNA"/>
</dbReference>
<organism evidence="1 2">
    <name type="scientific">Gnomoniopsis smithogilvyi</name>
    <dbReference type="NCBI Taxonomy" id="1191159"/>
    <lineage>
        <taxon>Eukaryota</taxon>
        <taxon>Fungi</taxon>
        <taxon>Dikarya</taxon>
        <taxon>Ascomycota</taxon>
        <taxon>Pezizomycotina</taxon>
        <taxon>Sordariomycetes</taxon>
        <taxon>Sordariomycetidae</taxon>
        <taxon>Diaporthales</taxon>
        <taxon>Gnomoniaceae</taxon>
        <taxon>Gnomoniopsis</taxon>
    </lineage>
</organism>